<reference evidence="5 6" key="1">
    <citation type="submission" date="2025-05" db="UniProtKB">
        <authorList>
            <consortium name="RefSeq"/>
        </authorList>
    </citation>
    <scope>IDENTIFICATION</scope>
    <source>
        <tissue evidence="5 6">Muscle</tissue>
    </source>
</reference>
<dbReference type="PANTHER" id="PTHR31109:SF2">
    <property type="entry name" value="RIBOSOME BIOGENESIS PROTEIN SLX9 HOMOLOG"/>
    <property type="match status" value="1"/>
</dbReference>
<comment type="similarity">
    <text evidence="2">Belongs to the SLX9 family.</text>
</comment>
<keyword evidence="3" id="KW-0539">Nucleus</keyword>
<evidence type="ECO:0000256" key="3">
    <source>
        <dbReference type="ARBA" id="ARBA00023242"/>
    </source>
</evidence>
<evidence type="ECO:0000313" key="6">
    <source>
        <dbReference type="RefSeq" id="XP_022256241.1"/>
    </source>
</evidence>
<name>A0ABM1TK35_LIMPO</name>
<keyword evidence="4" id="KW-1185">Reference proteome</keyword>
<evidence type="ECO:0000313" key="5">
    <source>
        <dbReference type="RefSeq" id="XP_013787995.1"/>
    </source>
</evidence>
<gene>
    <name evidence="5 6 7" type="primary">LOC106471916</name>
</gene>
<evidence type="ECO:0000256" key="1">
    <source>
        <dbReference type="ARBA" id="ARBA00004604"/>
    </source>
</evidence>
<evidence type="ECO:0000313" key="4">
    <source>
        <dbReference type="Proteomes" id="UP000694941"/>
    </source>
</evidence>
<evidence type="ECO:0000313" key="7">
    <source>
        <dbReference type="RefSeq" id="XP_022256242.1"/>
    </source>
</evidence>
<dbReference type="InterPro" id="IPR028160">
    <property type="entry name" value="Slx9-like"/>
</dbReference>
<dbReference type="Pfam" id="PF15341">
    <property type="entry name" value="SLX9"/>
    <property type="match status" value="1"/>
</dbReference>
<accession>A0ABM1TK35</accession>
<protein>
    <submittedName>
        <fullName evidence="5 6">Protein FAM207A-like</fullName>
    </submittedName>
</protein>
<proteinExistence type="inferred from homology"/>
<evidence type="ECO:0000256" key="2">
    <source>
        <dbReference type="ARBA" id="ARBA00011022"/>
    </source>
</evidence>
<organism evidence="4 6">
    <name type="scientific">Limulus polyphemus</name>
    <name type="common">Atlantic horseshoe crab</name>
    <dbReference type="NCBI Taxonomy" id="6850"/>
    <lineage>
        <taxon>Eukaryota</taxon>
        <taxon>Metazoa</taxon>
        <taxon>Ecdysozoa</taxon>
        <taxon>Arthropoda</taxon>
        <taxon>Chelicerata</taxon>
        <taxon>Merostomata</taxon>
        <taxon>Xiphosura</taxon>
        <taxon>Limulidae</taxon>
        <taxon>Limulus</taxon>
    </lineage>
</organism>
<comment type="subcellular location">
    <subcellularLocation>
        <location evidence="1">Nucleus</location>
        <location evidence="1">Nucleolus</location>
    </subcellularLocation>
</comment>
<dbReference type="RefSeq" id="XP_013787995.1">
    <property type="nucleotide sequence ID" value="XM_013932541.2"/>
</dbReference>
<dbReference type="RefSeq" id="XP_022256241.1">
    <property type="nucleotide sequence ID" value="XM_022400533.1"/>
</dbReference>
<sequence length="206" mass="23716">MGKIRRSRQKYHLPAVRSNTLKINDGKEEISIKEPYSQKLEKCTKESADSSIFENLEIDLSQIKQLHDCDKRSIISNNGVGPQLSKKEKRKLRHDGFLQKIEAIKAAKKKEIETKKRKETPLVGDMKPLEEALPNLELLIKDNRKTRSQKLDKPQGKKTLKAQQKAMLQDIETFQYVLKHPAFQEDPIGTVTAHICKKLEQETMDS</sequence>
<dbReference type="RefSeq" id="XP_022256242.1">
    <property type="nucleotide sequence ID" value="XM_022400534.1"/>
</dbReference>
<dbReference type="Proteomes" id="UP000694941">
    <property type="component" value="Unplaced"/>
</dbReference>
<dbReference type="GeneID" id="106471916"/>
<dbReference type="PANTHER" id="PTHR31109">
    <property type="entry name" value="PROTEIN FAM207A"/>
    <property type="match status" value="1"/>
</dbReference>